<dbReference type="InterPro" id="IPR005119">
    <property type="entry name" value="LysR_subst-bd"/>
</dbReference>
<organism evidence="7 8">
    <name type="scientific">Pseudooctadecabacter jejudonensis</name>
    <dbReference type="NCBI Taxonomy" id="1391910"/>
    <lineage>
        <taxon>Bacteria</taxon>
        <taxon>Pseudomonadati</taxon>
        <taxon>Pseudomonadota</taxon>
        <taxon>Alphaproteobacteria</taxon>
        <taxon>Rhodobacterales</taxon>
        <taxon>Paracoccaceae</taxon>
        <taxon>Pseudooctadecabacter</taxon>
    </lineage>
</organism>
<evidence type="ECO:0000256" key="2">
    <source>
        <dbReference type="ARBA" id="ARBA00023015"/>
    </source>
</evidence>
<feature type="domain" description="HTH lysR-type" evidence="6">
    <location>
        <begin position="1"/>
        <end position="58"/>
    </location>
</feature>
<dbReference type="Proteomes" id="UP000193623">
    <property type="component" value="Unassembled WGS sequence"/>
</dbReference>
<reference evidence="7 8" key="1">
    <citation type="submission" date="2017-03" db="EMBL/GenBank/DDBJ databases">
        <authorList>
            <person name="Afonso C.L."/>
            <person name="Miller P.J."/>
            <person name="Scott M.A."/>
            <person name="Spackman E."/>
            <person name="Goraichik I."/>
            <person name="Dimitrov K.M."/>
            <person name="Suarez D.L."/>
            <person name="Swayne D.E."/>
        </authorList>
    </citation>
    <scope>NUCLEOTIDE SEQUENCE [LARGE SCALE GENOMIC DNA]</scope>
    <source>
        <strain evidence="7 8">CECT 8397</strain>
    </source>
</reference>
<dbReference type="GO" id="GO:0032993">
    <property type="term" value="C:protein-DNA complex"/>
    <property type="evidence" value="ECO:0007669"/>
    <property type="project" value="TreeGrafter"/>
</dbReference>
<evidence type="ECO:0000259" key="6">
    <source>
        <dbReference type="PROSITE" id="PS50931"/>
    </source>
</evidence>
<keyword evidence="8" id="KW-1185">Reference proteome</keyword>
<protein>
    <submittedName>
        <fullName evidence="7">Hydrogen peroxide-inducible genes activator</fullName>
    </submittedName>
</protein>
<keyword evidence="4" id="KW-0010">Activator</keyword>
<gene>
    <name evidence="7" type="primary">oxyR_3</name>
    <name evidence="7" type="ORF">PSJ8397_03009</name>
</gene>
<evidence type="ECO:0000256" key="5">
    <source>
        <dbReference type="ARBA" id="ARBA00023163"/>
    </source>
</evidence>
<evidence type="ECO:0000313" key="8">
    <source>
        <dbReference type="Proteomes" id="UP000193623"/>
    </source>
</evidence>
<keyword evidence="3" id="KW-0238">DNA-binding</keyword>
<dbReference type="Pfam" id="PF03466">
    <property type="entry name" value="LysR_substrate"/>
    <property type="match status" value="1"/>
</dbReference>
<dbReference type="Pfam" id="PF00126">
    <property type="entry name" value="HTH_1"/>
    <property type="match status" value="1"/>
</dbReference>
<dbReference type="Gene3D" id="1.10.10.10">
    <property type="entry name" value="Winged helix-like DNA-binding domain superfamily/Winged helix DNA-binding domain"/>
    <property type="match status" value="1"/>
</dbReference>
<dbReference type="AlphaFoldDB" id="A0A1Y5T5X8"/>
<proteinExistence type="inferred from homology"/>
<sequence length="303" mass="33839">MNLRDLEYVLAVVQNRNFSIAAERCNVSQPALSNQIKKLELELGIDLFLRLPGEVRPTVGGARIAEIASLVQLNVQKIKDLATEYRDPEALPLRVGVTPALAPYLTRYLSDLFGATFPNMRVIMVEDLPDSMLKKVANYELDTALLAQANRSNALDFTPVWKERLMLAMRRGHPLENRPQIFVEDVPADDLIRLPYSFGYDLEARLPVSDNAEKSNKAFDLSAARFDTVCRHLRYSDSVTIVSSVAAEFMQVEDWGMSFVPFAGPGNTRCIGAVSRPNCPRFSILKKMYDYISQQPPGGASPV</sequence>
<dbReference type="PROSITE" id="PS50931">
    <property type="entry name" value="HTH_LYSR"/>
    <property type="match status" value="1"/>
</dbReference>
<dbReference type="OrthoDB" id="9811588at2"/>
<evidence type="ECO:0000256" key="1">
    <source>
        <dbReference type="ARBA" id="ARBA00009437"/>
    </source>
</evidence>
<dbReference type="EMBL" id="FWFT01000005">
    <property type="protein sequence ID" value="SLN56656.1"/>
    <property type="molecule type" value="Genomic_DNA"/>
</dbReference>
<name>A0A1Y5T5X8_9RHOB</name>
<dbReference type="PANTHER" id="PTHR30346">
    <property type="entry name" value="TRANSCRIPTIONAL DUAL REGULATOR HCAR-RELATED"/>
    <property type="match status" value="1"/>
</dbReference>
<comment type="similarity">
    <text evidence="1">Belongs to the LysR transcriptional regulatory family.</text>
</comment>
<dbReference type="GO" id="GO:0003700">
    <property type="term" value="F:DNA-binding transcription factor activity"/>
    <property type="evidence" value="ECO:0007669"/>
    <property type="project" value="InterPro"/>
</dbReference>
<dbReference type="GO" id="GO:0003677">
    <property type="term" value="F:DNA binding"/>
    <property type="evidence" value="ECO:0007669"/>
    <property type="project" value="UniProtKB-KW"/>
</dbReference>
<dbReference type="Gene3D" id="3.40.190.10">
    <property type="entry name" value="Periplasmic binding protein-like II"/>
    <property type="match status" value="2"/>
</dbReference>
<accession>A0A1Y5T5X8</accession>
<dbReference type="SUPFAM" id="SSF53850">
    <property type="entry name" value="Periplasmic binding protein-like II"/>
    <property type="match status" value="1"/>
</dbReference>
<dbReference type="PANTHER" id="PTHR30346:SF26">
    <property type="entry name" value="HYDROGEN PEROXIDE-INDUCIBLE GENES ACTIVATOR"/>
    <property type="match status" value="1"/>
</dbReference>
<evidence type="ECO:0000256" key="4">
    <source>
        <dbReference type="ARBA" id="ARBA00023159"/>
    </source>
</evidence>
<dbReference type="RefSeq" id="WP_159453154.1">
    <property type="nucleotide sequence ID" value="NZ_FWFT01000005.1"/>
</dbReference>
<dbReference type="SUPFAM" id="SSF46785">
    <property type="entry name" value="Winged helix' DNA-binding domain"/>
    <property type="match status" value="1"/>
</dbReference>
<keyword evidence="5" id="KW-0804">Transcription</keyword>
<dbReference type="PRINTS" id="PR00039">
    <property type="entry name" value="HTHLYSR"/>
</dbReference>
<dbReference type="InterPro" id="IPR036388">
    <property type="entry name" value="WH-like_DNA-bd_sf"/>
</dbReference>
<dbReference type="InterPro" id="IPR000847">
    <property type="entry name" value="LysR_HTH_N"/>
</dbReference>
<keyword evidence="2" id="KW-0805">Transcription regulation</keyword>
<evidence type="ECO:0000256" key="3">
    <source>
        <dbReference type="ARBA" id="ARBA00023125"/>
    </source>
</evidence>
<evidence type="ECO:0000313" key="7">
    <source>
        <dbReference type="EMBL" id="SLN56656.1"/>
    </source>
</evidence>
<dbReference type="InterPro" id="IPR036390">
    <property type="entry name" value="WH_DNA-bd_sf"/>
</dbReference>